<proteinExistence type="predicted"/>
<evidence type="ECO:0000313" key="1">
    <source>
        <dbReference type="EMBL" id="MBW0506565.1"/>
    </source>
</evidence>
<comment type="caution">
    <text evidence="1">The sequence shown here is derived from an EMBL/GenBank/DDBJ whole genome shotgun (WGS) entry which is preliminary data.</text>
</comment>
<accession>A0A9Q3DN71</accession>
<dbReference type="OrthoDB" id="2518964at2759"/>
<sequence length="279" mass="31298">MGDSDYFQQSTEDSNIKRNLVARLFIQHSVENDAYKAITSCIHGSDARKIYQALKDRFNRPSWSSVVFHANIIFQNWNNHVHDINVYAMTVNEAVQNLENQLGKIDSEMLTTLAIFFAVPSMHQHITPAINTLMATNPNLKVQPDDLLNMIRQIATASPNFDHSTEIAKENRLLSSRYPCHYCGKIGHWSPDFPVRLRENDLKNRTCRQQVNVAGLGVVLTLENGEALINSGATHSVIGDLSLFTSWGQNDMRLSVALSESFKVNAIGSIALRTPYGLL</sequence>
<organism evidence="1 2">
    <name type="scientific">Austropuccinia psidii MF-1</name>
    <dbReference type="NCBI Taxonomy" id="1389203"/>
    <lineage>
        <taxon>Eukaryota</taxon>
        <taxon>Fungi</taxon>
        <taxon>Dikarya</taxon>
        <taxon>Basidiomycota</taxon>
        <taxon>Pucciniomycotina</taxon>
        <taxon>Pucciniomycetes</taxon>
        <taxon>Pucciniales</taxon>
        <taxon>Sphaerophragmiaceae</taxon>
        <taxon>Austropuccinia</taxon>
    </lineage>
</organism>
<name>A0A9Q3DN71_9BASI</name>
<protein>
    <submittedName>
        <fullName evidence="1">Uncharacterized protein</fullName>
    </submittedName>
</protein>
<dbReference type="Proteomes" id="UP000765509">
    <property type="component" value="Unassembled WGS sequence"/>
</dbReference>
<reference evidence="1" key="1">
    <citation type="submission" date="2021-03" db="EMBL/GenBank/DDBJ databases">
        <title>Draft genome sequence of rust myrtle Austropuccinia psidii MF-1, a brazilian biotype.</title>
        <authorList>
            <person name="Quecine M.C."/>
            <person name="Pachon D.M.R."/>
            <person name="Bonatelli M.L."/>
            <person name="Correr F.H."/>
            <person name="Franceschini L.M."/>
            <person name="Leite T.F."/>
            <person name="Margarido G.R.A."/>
            <person name="Almeida C.A."/>
            <person name="Ferrarezi J.A."/>
            <person name="Labate C.A."/>
        </authorList>
    </citation>
    <scope>NUCLEOTIDE SEQUENCE</scope>
    <source>
        <strain evidence="1">MF-1</strain>
    </source>
</reference>
<keyword evidence="2" id="KW-1185">Reference proteome</keyword>
<dbReference type="AlphaFoldDB" id="A0A9Q3DN71"/>
<dbReference type="EMBL" id="AVOT02019171">
    <property type="protein sequence ID" value="MBW0506565.1"/>
    <property type="molecule type" value="Genomic_DNA"/>
</dbReference>
<gene>
    <name evidence="1" type="ORF">O181_046280</name>
</gene>
<evidence type="ECO:0000313" key="2">
    <source>
        <dbReference type="Proteomes" id="UP000765509"/>
    </source>
</evidence>